<evidence type="ECO:0000313" key="2">
    <source>
        <dbReference type="Proteomes" id="UP001050808"/>
    </source>
</evidence>
<proteinExistence type="predicted"/>
<reference evidence="1" key="1">
    <citation type="submission" date="2024-05" db="EMBL/GenBank/DDBJ databases">
        <title>Whole genome shotgun sequence of Streptomyces violascens NBRC 12920.</title>
        <authorList>
            <person name="Komaki H."/>
            <person name="Tamura T."/>
        </authorList>
    </citation>
    <scope>NUCLEOTIDE SEQUENCE</scope>
    <source>
        <strain evidence="1">NBRC 12920</strain>
    </source>
</reference>
<dbReference type="Gene3D" id="1.20.1290.10">
    <property type="entry name" value="AhpD-like"/>
    <property type="match status" value="1"/>
</dbReference>
<gene>
    <name evidence="1" type="ORF">Sviol_50760</name>
</gene>
<keyword evidence="2" id="KW-1185">Reference proteome</keyword>
<evidence type="ECO:0000313" key="1">
    <source>
        <dbReference type="EMBL" id="GHI40668.1"/>
    </source>
</evidence>
<accession>A0ABQ3QTR1</accession>
<dbReference type="Proteomes" id="UP001050808">
    <property type="component" value="Unassembled WGS sequence"/>
</dbReference>
<dbReference type="RefSeq" id="WP_264198607.1">
    <property type="nucleotide sequence ID" value="NZ_BNDY01000017.1"/>
</dbReference>
<sequence length="40" mass="4488">MSPQEIVEAFIHIEAYAGAARTFEGYRVALQVFEETAKDV</sequence>
<dbReference type="SUPFAM" id="SSF69118">
    <property type="entry name" value="AhpD-like"/>
    <property type="match status" value="1"/>
</dbReference>
<dbReference type="InterPro" id="IPR029032">
    <property type="entry name" value="AhpD-like"/>
</dbReference>
<comment type="caution">
    <text evidence="1">The sequence shown here is derived from an EMBL/GenBank/DDBJ whole genome shotgun (WGS) entry which is preliminary data.</text>
</comment>
<organism evidence="1 2">
    <name type="scientific">Streptomyces violascens</name>
    <dbReference type="NCBI Taxonomy" id="67381"/>
    <lineage>
        <taxon>Bacteria</taxon>
        <taxon>Bacillati</taxon>
        <taxon>Actinomycetota</taxon>
        <taxon>Actinomycetes</taxon>
        <taxon>Kitasatosporales</taxon>
        <taxon>Streptomycetaceae</taxon>
        <taxon>Streptomyces</taxon>
    </lineage>
</organism>
<name>A0ABQ3QTR1_9ACTN</name>
<dbReference type="EMBL" id="BNDY01000017">
    <property type="protein sequence ID" value="GHI40668.1"/>
    <property type="molecule type" value="Genomic_DNA"/>
</dbReference>
<protein>
    <submittedName>
        <fullName evidence="1">Uncharacterized protein</fullName>
    </submittedName>
</protein>